<feature type="region of interest" description="Disordered" evidence="1">
    <location>
        <begin position="260"/>
        <end position="285"/>
    </location>
</feature>
<sequence>MKNTNQKETQTSSRIGNSLGKSILLVAGVCVVLYFSFFALLGWITGHGQEVKVPNIVGKSLKDAERQLKTVGFDVQIDSSYDPSSKALMVLGQQPDVGEVVKPGRTIFLTVNKAEPPKTPMPNLSGLSLRSAMMILSSSKLKLGDTTYRPDIAKGAVLEQLFNGQPIRPGQMIPQGSIISLVLGDGLGNTVFDVPDIVGLSYAEAVAMLSANNLHFTAVAGDEISDTASAIVYRQVPTAFNEIGNPNKLREGDELGFYFKQNPSDTDIDPGPRAKGQPDSATVTE</sequence>
<dbReference type="EMBL" id="BAABEZ010000022">
    <property type="protein sequence ID" value="GAA4456161.1"/>
    <property type="molecule type" value="Genomic_DNA"/>
</dbReference>
<reference evidence="5" key="1">
    <citation type="journal article" date="2019" name="Int. J. Syst. Evol. Microbiol.">
        <title>The Global Catalogue of Microorganisms (GCM) 10K type strain sequencing project: providing services to taxonomists for standard genome sequencing and annotation.</title>
        <authorList>
            <consortium name="The Broad Institute Genomics Platform"/>
            <consortium name="The Broad Institute Genome Sequencing Center for Infectious Disease"/>
            <person name="Wu L."/>
            <person name="Ma J."/>
        </authorList>
    </citation>
    <scope>NUCLEOTIDE SEQUENCE [LARGE SCALE GENOMIC DNA]</scope>
    <source>
        <strain evidence="5">JCM 31921</strain>
    </source>
</reference>
<evidence type="ECO:0000256" key="1">
    <source>
        <dbReference type="SAM" id="MobiDB-lite"/>
    </source>
</evidence>
<dbReference type="Gene3D" id="3.30.10.20">
    <property type="match status" value="3"/>
</dbReference>
<dbReference type="SUPFAM" id="SSF54184">
    <property type="entry name" value="Penicillin-binding protein 2x (pbp-2x), c-terminal domain"/>
    <property type="match status" value="1"/>
</dbReference>
<feature type="transmembrane region" description="Helical" evidence="2">
    <location>
        <begin position="23"/>
        <end position="44"/>
    </location>
</feature>
<dbReference type="SMART" id="SM00740">
    <property type="entry name" value="PASTA"/>
    <property type="match status" value="3"/>
</dbReference>
<evidence type="ECO:0000313" key="4">
    <source>
        <dbReference type="EMBL" id="GAA4456161.1"/>
    </source>
</evidence>
<evidence type="ECO:0000313" key="5">
    <source>
        <dbReference type="Proteomes" id="UP001501410"/>
    </source>
</evidence>
<feature type="domain" description="PASTA" evidence="3">
    <location>
        <begin position="115"/>
        <end position="185"/>
    </location>
</feature>
<dbReference type="Pfam" id="PF03793">
    <property type="entry name" value="PASTA"/>
    <property type="match status" value="2"/>
</dbReference>
<name>A0ABP8MX03_9BACT</name>
<evidence type="ECO:0000259" key="3">
    <source>
        <dbReference type="PROSITE" id="PS51178"/>
    </source>
</evidence>
<dbReference type="PROSITE" id="PS51178">
    <property type="entry name" value="PASTA"/>
    <property type="match status" value="2"/>
</dbReference>
<evidence type="ECO:0000256" key="2">
    <source>
        <dbReference type="SAM" id="Phobius"/>
    </source>
</evidence>
<keyword evidence="2" id="KW-0472">Membrane</keyword>
<dbReference type="RefSeq" id="WP_344826570.1">
    <property type="nucleotide sequence ID" value="NZ_BAABEZ010000022.1"/>
</dbReference>
<dbReference type="InterPro" id="IPR005543">
    <property type="entry name" value="PASTA_dom"/>
</dbReference>
<dbReference type="Proteomes" id="UP001501410">
    <property type="component" value="Unassembled WGS sequence"/>
</dbReference>
<protein>
    <recommendedName>
        <fullName evidence="3">PASTA domain-containing protein</fullName>
    </recommendedName>
</protein>
<proteinExistence type="predicted"/>
<dbReference type="CDD" id="cd06577">
    <property type="entry name" value="PASTA_pknB"/>
    <property type="match status" value="3"/>
</dbReference>
<gene>
    <name evidence="4" type="ORF">GCM10023092_21010</name>
</gene>
<keyword evidence="5" id="KW-1185">Reference proteome</keyword>
<keyword evidence="2" id="KW-0812">Transmembrane</keyword>
<keyword evidence="2" id="KW-1133">Transmembrane helix</keyword>
<comment type="caution">
    <text evidence="4">The sequence shown here is derived from an EMBL/GenBank/DDBJ whole genome shotgun (WGS) entry which is preliminary data.</text>
</comment>
<accession>A0ABP8MX03</accession>
<organism evidence="4 5">
    <name type="scientific">Rurimicrobium arvi</name>
    <dbReference type="NCBI Taxonomy" id="2049916"/>
    <lineage>
        <taxon>Bacteria</taxon>
        <taxon>Pseudomonadati</taxon>
        <taxon>Bacteroidota</taxon>
        <taxon>Chitinophagia</taxon>
        <taxon>Chitinophagales</taxon>
        <taxon>Chitinophagaceae</taxon>
        <taxon>Rurimicrobium</taxon>
    </lineage>
</organism>
<feature type="domain" description="PASTA" evidence="3">
    <location>
        <begin position="48"/>
        <end position="113"/>
    </location>
</feature>